<name>A0A0E0DRC7_9ORYZ</name>
<dbReference type="Pfam" id="PF00854">
    <property type="entry name" value="PTR2"/>
    <property type="match status" value="1"/>
</dbReference>
<keyword evidence="5 6" id="KW-0472">Membrane</keyword>
<feature type="transmembrane region" description="Helical" evidence="6">
    <location>
        <begin position="471"/>
        <end position="491"/>
    </location>
</feature>
<dbReference type="Gene3D" id="1.20.1250.20">
    <property type="entry name" value="MFS general substrate transporter like domains"/>
    <property type="match status" value="1"/>
</dbReference>
<comment type="subcellular location">
    <subcellularLocation>
        <location evidence="1">Membrane</location>
        <topology evidence="1">Multi-pass membrane protein</topology>
    </subcellularLocation>
</comment>
<feature type="transmembrane region" description="Helical" evidence="6">
    <location>
        <begin position="312"/>
        <end position="331"/>
    </location>
</feature>
<feature type="transmembrane region" description="Helical" evidence="6">
    <location>
        <begin position="190"/>
        <end position="213"/>
    </location>
</feature>
<dbReference type="GO" id="GO:0022857">
    <property type="term" value="F:transmembrane transporter activity"/>
    <property type="evidence" value="ECO:0007669"/>
    <property type="project" value="InterPro"/>
</dbReference>
<organism evidence="7">
    <name type="scientific">Oryza meridionalis</name>
    <dbReference type="NCBI Taxonomy" id="40149"/>
    <lineage>
        <taxon>Eukaryota</taxon>
        <taxon>Viridiplantae</taxon>
        <taxon>Streptophyta</taxon>
        <taxon>Embryophyta</taxon>
        <taxon>Tracheophyta</taxon>
        <taxon>Spermatophyta</taxon>
        <taxon>Magnoliopsida</taxon>
        <taxon>Liliopsida</taxon>
        <taxon>Poales</taxon>
        <taxon>Poaceae</taxon>
        <taxon>BOP clade</taxon>
        <taxon>Oryzoideae</taxon>
        <taxon>Oryzeae</taxon>
        <taxon>Oryzinae</taxon>
        <taxon>Oryza</taxon>
    </lineage>
</organism>
<dbReference type="AlphaFoldDB" id="A0A0E0DRC7"/>
<dbReference type="HOGENOM" id="CLU_009313_4_0_1"/>
<evidence type="ECO:0000313" key="8">
    <source>
        <dbReference type="Proteomes" id="UP000008021"/>
    </source>
</evidence>
<evidence type="ECO:0000256" key="1">
    <source>
        <dbReference type="ARBA" id="ARBA00004141"/>
    </source>
</evidence>
<sequence>MPFDSDYSAVDAEPQWRRISIIKWWWSLFFPRDFSGHGHISEAPKSNSLNLARALYKKHLHFSHATESSLLLGREREREQRLLQLRSFSCRGGGRRTMAEDGRGEEKAVDVVAVKKPKQGGFRTMPFILANDFCDRLANVGFSSNLITYLTLQLHLPLVDASNTLTNFHGTANLTPLVGGLIADSFAGRFWTITFGSVIYQLGMVFLTLSAALPSLRPPPCGKHAADCQRASSSQIAVLYASLLFTSIGTGGTRPCVMAFGADQLELDAGARGRRGRKGPKWSFFNLYFFGIELAKLTAVTVIVYIQENVGWGWGLGVPTIAMFAAVIAFVSGYSMYVKMPPAGSPLVRLAQVATAAFKKRKAVMPEPGRLYEDKVLDAGISTTGRLLHTDQLKFFDKAAIITDGDVLPSGEPKLWRLSTVHRVEELKSILRMLPIWAAGILLVTSASHNSSFAIQQARTMDRDITPRFKIPPASMLIFTNLAMLLTLAFYDRVLVRVLRRFTGHPNGITHLQRAGVGMTIAMLANAVAAVVESRRKSVAAASGMLDAPKGSSLPISVFWLVPQYAIHGVADAFMDVGRMEFLYDQAPESMRSTAAALYWLTMSIGSYLGTLLVTIIHAKTQRSGQWLQDNLNRAKLDSYYWLVFGLQGLNLIYYFVCVRYYTFKPLETVKPEEELELYRGNGNEDDGKKGGTLK</sequence>
<reference evidence="7" key="1">
    <citation type="submission" date="2015-04" db="UniProtKB">
        <authorList>
            <consortium name="EnsemblPlants"/>
        </authorList>
    </citation>
    <scope>IDENTIFICATION</scope>
</reference>
<dbReference type="SUPFAM" id="SSF103473">
    <property type="entry name" value="MFS general substrate transporter"/>
    <property type="match status" value="1"/>
</dbReference>
<dbReference type="eggNOG" id="KOG1237">
    <property type="taxonomic scope" value="Eukaryota"/>
</dbReference>
<comment type="similarity">
    <text evidence="2">Belongs to the major facilitator superfamily. Proton-dependent oligopeptide transporter (POT/PTR) (TC 2.A.17) family.</text>
</comment>
<feature type="transmembrane region" description="Helical" evidence="6">
    <location>
        <begin position="512"/>
        <end position="532"/>
    </location>
</feature>
<evidence type="ECO:0008006" key="9">
    <source>
        <dbReference type="Google" id="ProtNLM"/>
    </source>
</evidence>
<evidence type="ECO:0000256" key="4">
    <source>
        <dbReference type="ARBA" id="ARBA00022989"/>
    </source>
</evidence>
<dbReference type="EnsemblPlants" id="OMERI05G14190.1">
    <property type="protein sequence ID" value="OMERI05G14190.1"/>
    <property type="gene ID" value="OMERI05G14190"/>
</dbReference>
<keyword evidence="3 6" id="KW-0812">Transmembrane</keyword>
<dbReference type="GO" id="GO:0016020">
    <property type="term" value="C:membrane"/>
    <property type="evidence" value="ECO:0007669"/>
    <property type="project" value="UniProtKB-SubCell"/>
</dbReference>
<dbReference type="InterPro" id="IPR000109">
    <property type="entry name" value="POT_fam"/>
</dbReference>
<keyword evidence="4 6" id="KW-1133">Transmembrane helix</keyword>
<accession>A0A0E0DRC7</accession>
<dbReference type="PANTHER" id="PTHR11654">
    <property type="entry name" value="OLIGOPEPTIDE TRANSPORTER-RELATED"/>
    <property type="match status" value="1"/>
</dbReference>
<evidence type="ECO:0000256" key="3">
    <source>
        <dbReference type="ARBA" id="ARBA00022692"/>
    </source>
</evidence>
<evidence type="ECO:0000256" key="5">
    <source>
        <dbReference type="ARBA" id="ARBA00023136"/>
    </source>
</evidence>
<evidence type="ECO:0000256" key="6">
    <source>
        <dbReference type="SAM" id="Phobius"/>
    </source>
</evidence>
<protein>
    <recommendedName>
        <fullName evidence="9">Major facilitator superfamily (MFS) profile domain-containing protein</fullName>
    </recommendedName>
</protein>
<feature type="transmembrane region" description="Helical" evidence="6">
    <location>
        <begin position="639"/>
        <end position="657"/>
    </location>
</feature>
<evidence type="ECO:0000256" key="2">
    <source>
        <dbReference type="ARBA" id="ARBA00005982"/>
    </source>
</evidence>
<proteinExistence type="inferred from homology"/>
<dbReference type="Gramene" id="OMERI05G14190.1">
    <property type="protein sequence ID" value="OMERI05G14190.1"/>
    <property type="gene ID" value="OMERI05G14190"/>
</dbReference>
<dbReference type="InterPro" id="IPR036259">
    <property type="entry name" value="MFS_trans_sf"/>
</dbReference>
<keyword evidence="8" id="KW-1185">Reference proteome</keyword>
<reference evidence="7" key="2">
    <citation type="submission" date="2018-05" db="EMBL/GenBank/DDBJ databases">
        <title>OmerRS3 (Oryza meridionalis Reference Sequence Version 3).</title>
        <authorList>
            <person name="Zhang J."/>
            <person name="Kudrna D."/>
            <person name="Lee S."/>
            <person name="Talag J."/>
            <person name="Welchert J."/>
            <person name="Wing R.A."/>
        </authorList>
    </citation>
    <scope>NUCLEOTIDE SEQUENCE [LARGE SCALE GENOMIC DNA]</scope>
    <source>
        <strain evidence="7">cv. OR44</strain>
    </source>
</reference>
<feature type="transmembrane region" description="Helical" evidence="6">
    <location>
        <begin position="596"/>
        <end position="619"/>
    </location>
</feature>
<feature type="transmembrane region" description="Helical" evidence="6">
    <location>
        <begin position="284"/>
        <end position="306"/>
    </location>
</feature>
<dbReference type="Proteomes" id="UP000008021">
    <property type="component" value="Chromosome 5"/>
</dbReference>
<evidence type="ECO:0000313" key="7">
    <source>
        <dbReference type="EnsemblPlants" id="OMERI05G14190.1"/>
    </source>
</evidence>